<dbReference type="GO" id="GO:0017056">
    <property type="term" value="F:structural constituent of nuclear pore"/>
    <property type="evidence" value="ECO:0007669"/>
    <property type="project" value="InterPro"/>
</dbReference>
<accession>A0AAD2HTI3</accession>
<dbReference type="InterPro" id="IPR007187">
    <property type="entry name" value="Nucleoporin_Nup133/Nup155_C"/>
</dbReference>
<comment type="subcellular location">
    <subcellularLocation>
        <location evidence="1">Nucleus</location>
    </subcellularLocation>
</comment>
<feature type="non-terminal residue" evidence="5">
    <location>
        <position position="220"/>
    </location>
</feature>
<dbReference type="GO" id="GO:0000972">
    <property type="term" value="P:transcription-dependent tethering of RNA polymerase II gene DNA at nuclear periphery"/>
    <property type="evidence" value="ECO:0007669"/>
    <property type="project" value="TreeGrafter"/>
</dbReference>
<comment type="caution">
    <text evidence="5">The sequence shown here is derived from an EMBL/GenBank/DDBJ whole genome shotgun (WGS) entry which is preliminary data.</text>
</comment>
<dbReference type="GO" id="GO:0006606">
    <property type="term" value="P:protein import into nucleus"/>
    <property type="evidence" value="ECO:0007669"/>
    <property type="project" value="TreeGrafter"/>
</dbReference>
<proteinExistence type="predicted"/>
<evidence type="ECO:0000259" key="4">
    <source>
        <dbReference type="Pfam" id="PF03177"/>
    </source>
</evidence>
<evidence type="ECO:0000313" key="5">
    <source>
        <dbReference type="EMBL" id="CAK5280503.1"/>
    </source>
</evidence>
<evidence type="ECO:0000256" key="1">
    <source>
        <dbReference type="ARBA" id="ARBA00004123"/>
    </source>
</evidence>
<reference evidence="5" key="1">
    <citation type="submission" date="2023-11" db="EMBL/GenBank/DDBJ databases">
        <authorList>
            <person name="De Vega J J."/>
            <person name="De Vega J J."/>
        </authorList>
    </citation>
    <scope>NUCLEOTIDE SEQUENCE</scope>
</reference>
<evidence type="ECO:0000256" key="3">
    <source>
        <dbReference type="ARBA" id="ARBA00023242"/>
    </source>
</evidence>
<gene>
    <name evidence="5" type="ORF">MYCIT1_LOCUS30998</name>
</gene>
<keyword evidence="2" id="KW-0813">Transport</keyword>
<protein>
    <recommendedName>
        <fullName evidence="4">Nucleoporin Nup133/Nup155-like C-terminal domain-containing protein</fullName>
    </recommendedName>
</protein>
<keyword evidence="6" id="KW-1185">Reference proteome</keyword>
<dbReference type="Pfam" id="PF03177">
    <property type="entry name" value="Nucleoporin_C"/>
    <property type="match status" value="1"/>
</dbReference>
<keyword evidence="3" id="KW-0539">Nucleus</keyword>
<name>A0AAD2HTI3_9AGAR</name>
<dbReference type="GO" id="GO:0006405">
    <property type="term" value="P:RNA export from nucleus"/>
    <property type="evidence" value="ECO:0007669"/>
    <property type="project" value="TreeGrafter"/>
</dbReference>
<dbReference type="PANTHER" id="PTHR10350">
    <property type="entry name" value="NUCLEAR PORE COMPLEX PROTEIN NUP155"/>
    <property type="match status" value="1"/>
</dbReference>
<organism evidence="5 6">
    <name type="scientific">Mycena citricolor</name>
    <dbReference type="NCBI Taxonomy" id="2018698"/>
    <lineage>
        <taxon>Eukaryota</taxon>
        <taxon>Fungi</taxon>
        <taxon>Dikarya</taxon>
        <taxon>Basidiomycota</taxon>
        <taxon>Agaricomycotina</taxon>
        <taxon>Agaricomycetes</taxon>
        <taxon>Agaricomycetidae</taxon>
        <taxon>Agaricales</taxon>
        <taxon>Marasmiineae</taxon>
        <taxon>Mycenaceae</taxon>
        <taxon>Mycena</taxon>
    </lineage>
</organism>
<evidence type="ECO:0000256" key="2">
    <source>
        <dbReference type="ARBA" id="ARBA00022448"/>
    </source>
</evidence>
<evidence type="ECO:0000313" key="6">
    <source>
        <dbReference type="Proteomes" id="UP001295794"/>
    </source>
</evidence>
<dbReference type="Gene3D" id="1.20.120.1880">
    <property type="entry name" value="Nucleoporin, helical C-terminal domain"/>
    <property type="match status" value="1"/>
</dbReference>
<dbReference type="InterPro" id="IPR004870">
    <property type="entry name" value="Nucleoporin_Nup155"/>
</dbReference>
<dbReference type="InterPro" id="IPR042538">
    <property type="entry name" value="Nucleoporin_Nup155_C_3"/>
</dbReference>
<dbReference type="Proteomes" id="UP001295794">
    <property type="component" value="Unassembled WGS sequence"/>
</dbReference>
<dbReference type="GO" id="GO:0036228">
    <property type="term" value="P:protein localization to nuclear inner membrane"/>
    <property type="evidence" value="ECO:0007669"/>
    <property type="project" value="TreeGrafter"/>
</dbReference>
<dbReference type="AlphaFoldDB" id="A0AAD2HTI3"/>
<dbReference type="EMBL" id="CAVNYO010000440">
    <property type="protein sequence ID" value="CAK5280503.1"/>
    <property type="molecule type" value="Genomic_DNA"/>
</dbReference>
<dbReference type="PANTHER" id="PTHR10350:SF6">
    <property type="entry name" value="NUCLEAR PORE COMPLEX PROTEIN NUP155"/>
    <property type="match status" value="1"/>
</dbReference>
<dbReference type="GO" id="GO:0044611">
    <property type="term" value="C:nuclear pore inner ring"/>
    <property type="evidence" value="ECO:0007669"/>
    <property type="project" value="TreeGrafter"/>
</dbReference>
<sequence length="220" mass="24895">FPVTLESRIEYLTLAVGNAKSHPISAGGKHETAIAFLTDLEEKLEVAQVQLEILNALAAAQNPRPETPQAMALLRTRLFTMTELYQEFADPFDMPLMKLVCLHVSEHRDDAIVRPIWNRIFQEILDGVPENATPQAIADEIIKQVVPLGQRFHPSESAFPLRHIATLLVRFSLSNQDALPFGWAPRVLVQCGVPFPEVWDVLHEMYESHVSRFSIVFAYR</sequence>
<feature type="domain" description="Nucleoporin Nup133/Nup155-like C-terminal" evidence="4">
    <location>
        <begin position="1"/>
        <end position="213"/>
    </location>
</feature>